<dbReference type="GO" id="GO:0008218">
    <property type="term" value="P:bioluminescence"/>
    <property type="evidence" value="ECO:0007669"/>
    <property type="project" value="UniProtKB-KW"/>
</dbReference>
<dbReference type="Gene3D" id="3.40.50.12780">
    <property type="entry name" value="N-terminal domain of ligase-like"/>
    <property type="match status" value="1"/>
</dbReference>
<dbReference type="GO" id="GO:0005777">
    <property type="term" value="C:peroxisome"/>
    <property type="evidence" value="ECO:0007669"/>
    <property type="project" value="UniProtKB-SubCell"/>
</dbReference>
<dbReference type="Proteomes" id="UP001153712">
    <property type="component" value="Chromosome 12"/>
</dbReference>
<dbReference type="PANTHER" id="PTHR24096:SF394">
    <property type="entry name" value="LUCIFERIN 4-MONOOXYGENASE"/>
    <property type="match status" value="1"/>
</dbReference>
<feature type="domain" description="AMP-binding enzyme C-terminal" evidence="15">
    <location>
        <begin position="512"/>
        <end position="588"/>
    </location>
</feature>
<evidence type="ECO:0000313" key="17">
    <source>
        <dbReference type="Proteomes" id="UP001153712"/>
    </source>
</evidence>
<reference evidence="16" key="1">
    <citation type="submission" date="2022-01" db="EMBL/GenBank/DDBJ databases">
        <authorList>
            <person name="King R."/>
        </authorList>
    </citation>
    <scope>NUCLEOTIDE SEQUENCE</scope>
</reference>
<dbReference type="InterPro" id="IPR042099">
    <property type="entry name" value="ANL_N_sf"/>
</dbReference>
<keyword evidence="12" id="KW-0599">Photoprotein</keyword>
<dbReference type="InterPro" id="IPR045851">
    <property type="entry name" value="AMP-bd_C_sf"/>
</dbReference>
<evidence type="ECO:0000256" key="12">
    <source>
        <dbReference type="ARBA" id="ARBA00023262"/>
    </source>
</evidence>
<evidence type="ECO:0000256" key="2">
    <source>
        <dbReference type="ARBA" id="ARBA00006432"/>
    </source>
</evidence>
<evidence type="ECO:0000256" key="5">
    <source>
        <dbReference type="ARBA" id="ARBA00022723"/>
    </source>
</evidence>
<dbReference type="AlphaFoldDB" id="A0A9N9XP86"/>
<evidence type="ECO:0000259" key="14">
    <source>
        <dbReference type="Pfam" id="PF00501"/>
    </source>
</evidence>
<comment type="catalytic activity">
    <reaction evidence="13">
        <text>firefly D-luciferin + ATP + O2 = firefly oxyluciferin + hnu + AMP + CO2 + diphosphate</text>
        <dbReference type="Rhea" id="RHEA:10732"/>
        <dbReference type="ChEBI" id="CHEBI:15379"/>
        <dbReference type="ChEBI" id="CHEBI:16526"/>
        <dbReference type="ChEBI" id="CHEBI:16792"/>
        <dbReference type="ChEBI" id="CHEBI:30212"/>
        <dbReference type="ChEBI" id="CHEBI:30616"/>
        <dbReference type="ChEBI" id="CHEBI:33019"/>
        <dbReference type="ChEBI" id="CHEBI:58038"/>
        <dbReference type="ChEBI" id="CHEBI:456215"/>
        <dbReference type="EC" id="1.13.12.7"/>
    </reaction>
</comment>
<protein>
    <recommendedName>
        <fullName evidence="4">Luciferin 4-monooxygenase</fullName>
        <ecNumber evidence="3">1.13.12.7</ecNumber>
    </recommendedName>
</protein>
<accession>A0A9N9XP86</accession>
<comment type="similarity">
    <text evidence="2">Belongs to the ATP-dependent AMP-binding enzyme family.</text>
</comment>
<dbReference type="Pfam" id="PF13193">
    <property type="entry name" value="AMP-binding_C"/>
    <property type="match status" value="1"/>
</dbReference>
<evidence type="ECO:0000256" key="9">
    <source>
        <dbReference type="ARBA" id="ARBA00023033"/>
    </source>
</evidence>
<sequence>MSIINVRNAFSAMAQNYQAGAASLLPNALTGRRKFSVQQTRSRRRILSKNADAAVKLVRNMGGGIVKSPLGPCENIPNQNIVEYVFRDTEQWADETAATCAATGREYTYGMLRMLVNRFAQAALGHCGMKPREVVGLLLPNIPEFIIVCHGALEAGLVVTFANPLYTPDEIKRQFENAGVKMIITVPILLEIATTIAPRLSGYRTTVCIGGEDDIEKNIHGLKSLLTAGYESELPGISPKELAVLPYSSGTTGLPKGVMLSHYNLIANLVQGEREELMIKRRKDGTRHEVLSVLPFFHIFGFNGIMNIVIRDGHHMITLPRFTPEDYVKALETYRPTFLFVVPSLLLFLASHPAVTKEHLKSVEGIQSGAAPLTEGVLQKFKAKLDNPDDMMIRQGYGMTESSPVTFIMPKLTPPSKIGTIGIPYPNTEARIVCLKTGENLGTHSSGELLVRGPQVMMGYLNNEKATAETLDDDGWLHTGDVAYYDEDAYFYVVDRCKELIKVKGNQVSPTELENLIMEIEGILDVAVVGVPDTLAGEVPKAYVVRKPGININEEEIQRWVNGKVTHYKKLVGGVKFIDSIPRNPSGKILRNELKVIN</sequence>
<dbReference type="InterPro" id="IPR020845">
    <property type="entry name" value="AMP-binding_CS"/>
</dbReference>
<keyword evidence="5" id="KW-0479">Metal-binding</keyword>
<dbReference type="InterPro" id="IPR025110">
    <property type="entry name" value="AMP-bd_C"/>
</dbReference>
<dbReference type="EC" id="1.13.12.7" evidence="3"/>
<evidence type="ECO:0000259" key="15">
    <source>
        <dbReference type="Pfam" id="PF13193"/>
    </source>
</evidence>
<evidence type="ECO:0000256" key="13">
    <source>
        <dbReference type="ARBA" id="ARBA00048497"/>
    </source>
</evidence>
<evidence type="ECO:0000256" key="4">
    <source>
        <dbReference type="ARBA" id="ARBA00019043"/>
    </source>
</evidence>
<keyword evidence="7" id="KW-0067">ATP-binding</keyword>
<dbReference type="EMBL" id="OU900105">
    <property type="protein sequence ID" value="CAG9856693.1"/>
    <property type="molecule type" value="Genomic_DNA"/>
</dbReference>
<dbReference type="GO" id="GO:0046872">
    <property type="term" value="F:metal ion binding"/>
    <property type="evidence" value="ECO:0007669"/>
    <property type="project" value="UniProtKB-KW"/>
</dbReference>
<dbReference type="GO" id="GO:0005524">
    <property type="term" value="F:ATP binding"/>
    <property type="evidence" value="ECO:0007669"/>
    <property type="project" value="UniProtKB-KW"/>
</dbReference>
<evidence type="ECO:0000313" key="16">
    <source>
        <dbReference type="EMBL" id="CAG9856693.1"/>
    </source>
</evidence>
<evidence type="ECO:0000256" key="1">
    <source>
        <dbReference type="ARBA" id="ARBA00004275"/>
    </source>
</evidence>
<gene>
    <name evidence="16" type="ORF">PHYEVI_LOCUS3112</name>
</gene>
<dbReference type="GO" id="GO:0004467">
    <property type="term" value="F:long-chain fatty acid-CoA ligase activity"/>
    <property type="evidence" value="ECO:0007669"/>
    <property type="project" value="TreeGrafter"/>
</dbReference>
<dbReference type="PANTHER" id="PTHR24096">
    <property type="entry name" value="LONG-CHAIN-FATTY-ACID--COA LIGASE"/>
    <property type="match status" value="1"/>
</dbReference>
<dbReference type="SUPFAM" id="SSF56801">
    <property type="entry name" value="Acetyl-CoA synthetase-like"/>
    <property type="match status" value="1"/>
</dbReference>
<dbReference type="FunFam" id="3.40.50.12780:FF:000003">
    <property type="entry name" value="Long-chain-fatty-acid--CoA ligase FadD"/>
    <property type="match status" value="1"/>
</dbReference>
<dbReference type="Gene3D" id="3.30.300.30">
    <property type="match status" value="1"/>
</dbReference>
<dbReference type="OrthoDB" id="10253869at2759"/>
<feature type="domain" description="AMP-dependent synthetase/ligase" evidence="14">
    <location>
        <begin position="87"/>
        <end position="461"/>
    </location>
</feature>
<keyword evidence="11" id="KW-0455">Luminescence</keyword>
<evidence type="ECO:0000256" key="3">
    <source>
        <dbReference type="ARBA" id="ARBA00012532"/>
    </source>
</evidence>
<name>A0A9N9XP86_PHYSR</name>
<dbReference type="InterPro" id="IPR000873">
    <property type="entry name" value="AMP-dep_synth/lig_dom"/>
</dbReference>
<dbReference type="PROSITE" id="PS00455">
    <property type="entry name" value="AMP_BINDING"/>
    <property type="match status" value="1"/>
</dbReference>
<evidence type="ECO:0000256" key="7">
    <source>
        <dbReference type="ARBA" id="ARBA00022840"/>
    </source>
</evidence>
<comment type="subcellular location">
    <subcellularLocation>
        <location evidence="1">Peroxisome</location>
    </subcellularLocation>
</comment>
<dbReference type="Pfam" id="PF00501">
    <property type="entry name" value="AMP-binding"/>
    <property type="match status" value="1"/>
</dbReference>
<keyword evidence="8" id="KW-0560">Oxidoreductase</keyword>
<dbReference type="GO" id="GO:0004497">
    <property type="term" value="F:monooxygenase activity"/>
    <property type="evidence" value="ECO:0007669"/>
    <property type="project" value="UniProtKB-KW"/>
</dbReference>
<keyword evidence="6" id="KW-0547">Nucleotide-binding</keyword>
<evidence type="ECO:0000256" key="11">
    <source>
        <dbReference type="ARBA" id="ARBA00023223"/>
    </source>
</evidence>
<evidence type="ECO:0000256" key="6">
    <source>
        <dbReference type="ARBA" id="ARBA00022741"/>
    </source>
</evidence>
<dbReference type="FunFam" id="3.30.300.30:FF:000007">
    <property type="entry name" value="4-coumarate--CoA ligase 2"/>
    <property type="match status" value="1"/>
</dbReference>
<keyword evidence="10" id="KW-0576">Peroxisome</keyword>
<evidence type="ECO:0000256" key="10">
    <source>
        <dbReference type="ARBA" id="ARBA00023140"/>
    </source>
</evidence>
<dbReference type="GO" id="GO:0046949">
    <property type="term" value="P:fatty-acyl-CoA biosynthetic process"/>
    <property type="evidence" value="ECO:0007669"/>
    <property type="project" value="TreeGrafter"/>
</dbReference>
<organism evidence="16 17">
    <name type="scientific">Phyllotreta striolata</name>
    <name type="common">Striped flea beetle</name>
    <name type="synonym">Crioceris striolata</name>
    <dbReference type="NCBI Taxonomy" id="444603"/>
    <lineage>
        <taxon>Eukaryota</taxon>
        <taxon>Metazoa</taxon>
        <taxon>Ecdysozoa</taxon>
        <taxon>Arthropoda</taxon>
        <taxon>Hexapoda</taxon>
        <taxon>Insecta</taxon>
        <taxon>Pterygota</taxon>
        <taxon>Neoptera</taxon>
        <taxon>Endopterygota</taxon>
        <taxon>Coleoptera</taxon>
        <taxon>Polyphaga</taxon>
        <taxon>Cucujiformia</taxon>
        <taxon>Chrysomeloidea</taxon>
        <taxon>Chrysomelidae</taxon>
        <taxon>Galerucinae</taxon>
        <taxon>Alticini</taxon>
        <taxon>Phyllotreta</taxon>
    </lineage>
</organism>
<proteinExistence type="inferred from homology"/>
<evidence type="ECO:0000256" key="8">
    <source>
        <dbReference type="ARBA" id="ARBA00023002"/>
    </source>
</evidence>
<keyword evidence="9" id="KW-0503">Monooxygenase</keyword>
<keyword evidence="17" id="KW-1185">Reference proteome</keyword>